<proteinExistence type="predicted"/>
<dbReference type="SUPFAM" id="SSF56059">
    <property type="entry name" value="Glutathione synthetase ATP-binding domain-like"/>
    <property type="match status" value="1"/>
</dbReference>
<name>A0A172TWL9_9BACT</name>
<dbReference type="Pfam" id="PF03738">
    <property type="entry name" value="GSP_synth"/>
    <property type="match status" value="1"/>
</dbReference>
<dbReference type="Proteomes" id="UP000077177">
    <property type="component" value="Chromosome"/>
</dbReference>
<evidence type="ECO:0000256" key="3">
    <source>
        <dbReference type="ARBA" id="ARBA00022741"/>
    </source>
</evidence>
<dbReference type="GO" id="GO:0005524">
    <property type="term" value="F:ATP binding"/>
    <property type="evidence" value="ECO:0007669"/>
    <property type="project" value="UniProtKB-KW"/>
</dbReference>
<organism evidence="7 8">
    <name type="scientific">Flavisolibacter tropicus</name>
    <dbReference type="NCBI Taxonomy" id="1492898"/>
    <lineage>
        <taxon>Bacteria</taxon>
        <taxon>Pseudomonadati</taxon>
        <taxon>Bacteroidota</taxon>
        <taxon>Chitinophagia</taxon>
        <taxon>Chitinophagales</taxon>
        <taxon>Chitinophagaceae</taxon>
        <taxon>Flavisolibacter</taxon>
    </lineage>
</organism>
<feature type="domain" description="Glutathionylspermidine synthase pre-ATP-grasp-like" evidence="6">
    <location>
        <begin position="12"/>
        <end position="371"/>
    </location>
</feature>
<dbReference type="GO" id="GO:0016874">
    <property type="term" value="F:ligase activity"/>
    <property type="evidence" value="ECO:0007669"/>
    <property type="project" value="UniProtKB-KW"/>
</dbReference>
<evidence type="ECO:0000256" key="5">
    <source>
        <dbReference type="ARBA" id="ARBA00022842"/>
    </source>
</evidence>
<keyword evidence="2" id="KW-0479">Metal-binding</keyword>
<evidence type="ECO:0000256" key="4">
    <source>
        <dbReference type="ARBA" id="ARBA00022840"/>
    </source>
</evidence>
<dbReference type="EMBL" id="CP011390">
    <property type="protein sequence ID" value="ANE51368.1"/>
    <property type="molecule type" value="Genomic_DNA"/>
</dbReference>
<reference evidence="8" key="1">
    <citation type="submission" date="2015-01" db="EMBL/GenBank/DDBJ databases">
        <title>Flavisolibacter sp./LCS9/ whole genome sequencing.</title>
        <authorList>
            <person name="Kim M.K."/>
            <person name="Srinivasan S."/>
            <person name="Lee J.-J."/>
        </authorList>
    </citation>
    <scope>NUCLEOTIDE SEQUENCE [LARGE SCALE GENOMIC DNA]</scope>
    <source>
        <strain evidence="8">LCS9</strain>
    </source>
</reference>
<evidence type="ECO:0000256" key="2">
    <source>
        <dbReference type="ARBA" id="ARBA00022723"/>
    </source>
</evidence>
<dbReference type="SUPFAM" id="SSF52440">
    <property type="entry name" value="PreATP-grasp domain"/>
    <property type="match status" value="1"/>
</dbReference>
<dbReference type="STRING" id="1492898.SY85_13460"/>
<keyword evidence="1" id="KW-0436">Ligase</keyword>
<evidence type="ECO:0000256" key="1">
    <source>
        <dbReference type="ARBA" id="ARBA00022598"/>
    </source>
</evidence>
<evidence type="ECO:0000259" key="6">
    <source>
        <dbReference type="Pfam" id="PF03738"/>
    </source>
</evidence>
<evidence type="ECO:0000313" key="8">
    <source>
        <dbReference type="Proteomes" id="UP000077177"/>
    </source>
</evidence>
<accession>A0A172TWL9</accession>
<dbReference type="AlphaFoldDB" id="A0A172TWL9"/>
<dbReference type="GO" id="GO:0046872">
    <property type="term" value="F:metal ion binding"/>
    <property type="evidence" value="ECO:0007669"/>
    <property type="project" value="UniProtKB-KW"/>
</dbReference>
<dbReference type="Gene3D" id="3.30.1490.330">
    <property type="match status" value="1"/>
</dbReference>
<dbReference type="InterPro" id="IPR005494">
    <property type="entry name" value="GSPS_pre-ATP-grasp-like_dom"/>
</dbReference>
<keyword evidence="5" id="KW-0460">Magnesium</keyword>
<gene>
    <name evidence="7" type="ORF">SY85_13460</name>
</gene>
<keyword evidence="3" id="KW-0547">Nucleotide-binding</keyword>
<dbReference type="OrthoDB" id="9765517at2"/>
<dbReference type="KEGG" id="fla:SY85_13460"/>
<keyword evidence="8" id="KW-1185">Reference proteome</keyword>
<reference evidence="7 8" key="2">
    <citation type="journal article" date="2016" name="Int. J. Syst. Evol. Microbiol.">
        <title>Flavisolibacter tropicus sp. nov., isolated from tropical soil.</title>
        <authorList>
            <person name="Lee J.J."/>
            <person name="Kang M.S."/>
            <person name="Kim G.S."/>
            <person name="Lee C.S."/>
            <person name="Lim S."/>
            <person name="Lee J."/>
            <person name="Roh S.H."/>
            <person name="Kang H."/>
            <person name="Ha J.M."/>
            <person name="Bae S."/>
            <person name="Jung H.Y."/>
            <person name="Kim M.K."/>
        </authorList>
    </citation>
    <scope>NUCLEOTIDE SEQUENCE [LARGE SCALE GENOMIC DNA]</scope>
    <source>
        <strain evidence="7 8">LCS9</strain>
    </source>
</reference>
<dbReference type="InterPro" id="IPR016185">
    <property type="entry name" value="PreATP-grasp_dom_sf"/>
</dbReference>
<evidence type="ECO:0000313" key="7">
    <source>
        <dbReference type="EMBL" id="ANE51368.1"/>
    </source>
</evidence>
<keyword evidence="4" id="KW-0067">ATP-binding</keyword>
<dbReference type="RefSeq" id="WP_066405331.1">
    <property type="nucleotide sequence ID" value="NZ_CP011390.1"/>
</dbReference>
<sequence>MKRLSITPRPHWQTTVQEQGFVFYKDYYNETAAYEFSADEVDQLESATAEIFDMCLAVVEHVIQHQLWDQFFIPKAYAELITHSWKEDAISFYGRMDLAYDGKNIKLLEFNADTPTSLLEASVIQWYWLQEHNKALDQFNSIHEKLMAHMKVCQEYFLPGKLFFACSHDSEEDFITTKYLEDVAQQTGIDTAFLYINEVGVDDRELFCTPQGEIMRNIFKLYPWEWMFGEEFGRYLAINQYGMNWIEPPYKAILSNKMVLKYLHDLFPNSPYILPCAYGQPLSDSYVRKPVYSREGANAMIVHKNVVLEETSGEYGEEGYIFQEYFPIPKHNGQTPVIGSWLIGGVPAGMGIRESSGLITGNTSLFCPHYFVPR</sequence>
<protein>
    <recommendedName>
        <fullName evidence="6">Glutathionylspermidine synthase pre-ATP-grasp-like domain-containing protein</fullName>
    </recommendedName>
</protein>